<proteinExistence type="predicted"/>
<organism evidence="1 2">
    <name type="scientific">Arthrobacter alpinus</name>
    <dbReference type="NCBI Taxonomy" id="656366"/>
    <lineage>
        <taxon>Bacteria</taxon>
        <taxon>Bacillati</taxon>
        <taxon>Actinomycetota</taxon>
        <taxon>Actinomycetes</taxon>
        <taxon>Micrococcales</taxon>
        <taxon>Micrococcaceae</taxon>
        <taxon>Arthrobacter</taxon>
    </lineage>
</organism>
<name>A0A1H5M0Z4_9MICC</name>
<reference evidence="1 2" key="1">
    <citation type="submission" date="2016-10" db="EMBL/GenBank/DDBJ databases">
        <authorList>
            <person name="de Groot N.N."/>
        </authorList>
    </citation>
    <scope>NUCLEOTIDE SEQUENCE [LARGE SCALE GENOMIC DNA]</scope>
    <source>
        <strain evidence="1 2">DSM 22274</strain>
    </source>
</reference>
<gene>
    <name evidence="1" type="ORF">SAMN04489740_2677</name>
</gene>
<dbReference type="AlphaFoldDB" id="A0A1H5M0Z4"/>
<dbReference type="Proteomes" id="UP000182725">
    <property type="component" value="Unassembled WGS sequence"/>
</dbReference>
<dbReference type="RefSeq" id="WP_074711958.1">
    <property type="nucleotide sequence ID" value="NZ_FNTV01000001.1"/>
</dbReference>
<evidence type="ECO:0000313" key="2">
    <source>
        <dbReference type="Proteomes" id="UP000182725"/>
    </source>
</evidence>
<sequence length="323" mass="33436">MVLVSKFYDGPVTETDRATNRAGAADYGVIGEGDFMVATHPSIPYALNVAAGKAHGYGVSDTAETTQTVQCSTLASGTRWDLIVVRRNWQPLLGGPSTLVAIQGGSTTPNIETLRTKGPGVEDDQPLALVKWVGGVNTPSQIIDLRCWAGNGGMVAADVLALNYLARPGADVMIGSTPWRFAQGPNGTWAWSAPYSIGADVIAVSAPDTGWAYGVRLSRTLSVDGKEAQIVMSLLVVRISGPAFTIEAASERNLVTGTLIPAGWRPADASVFGAGVVSGPSWGGVGICVNLAGTVTVRSTGGNTPISNGSRITATIAWKLPVS</sequence>
<protein>
    <submittedName>
        <fullName evidence="1">Uncharacterized protein</fullName>
    </submittedName>
</protein>
<evidence type="ECO:0000313" key="1">
    <source>
        <dbReference type="EMBL" id="SEE82261.1"/>
    </source>
</evidence>
<accession>A0A1H5M0Z4</accession>
<dbReference type="EMBL" id="FNTV01000001">
    <property type="protein sequence ID" value="SEE82261.1"/>
    <property type="molecule type" value="Genomic_DNA"/>
</dbReference>